<organism evidence="4 5">
    <name type="scientific">Pseudomonas knackmussii</name>
    <dbReference type="NCBI Taxonomy" id="65741"/>
    <lineage>
        <taxon>Bacteria</taxon>
        <taxon>Pseudomonadati</taxon>
        <taxon>Pseudomonadota</taxon>
        <taxon>Gammaproteobacteria</taxon>
        <taxon>Pseudomonadales</taxon>
        <taxon>Pseudomonadaceae</taxon>
        <taxon>Pseudomonas</taxon>
    </lineage>
</organism>
<keyword evidence="5" id="KW-1185">Reference proteome</keyword>
<sequence>MPCIREARRDDGREIARLLGELGYPDSGDFIDRRIQQQLNHDDACLLVAEGDGGQLVGFISLHFIAQLALEGDFCRISYLCVDATARGQGLGALLEQAAEQRARARGCDRIELHCDIRREASHRFYARLGYEDAPKYFRRSLT</sequence>
<dbReference type="PROSITE" id="PS51186">
    <property type="entry name" value="GNAT"/>
    <property type="match status" value="1"/>
</dbReference>
<dbReference type="PANTHER" id="PTHR43877:SF2">
    <property type="entry name" value="AMINOALKYLPHOSPHONATE N-ACETYLTRANSFERASE-RELATED"/>
    <property type="match status" value="1"/>
</dbReference>
<dbReference type="InterPro" id="IPR000182">
    <property type="entry name" value="GNAT_dom"/>
</dbReference>
<dbReference type="EMBL" id="CP096208">
    <property type="protein sequence ID" value="UPQ81796.1"/>
    <property type="molecule type" value="Genomic_DNA"/>
</dbReference>
<feature type="domain" description="N-acetyltransferase" evidence="3">
    <location>
        <begin position="2"/>
        <end position="143"/>
    </location>
</feature>
<dbReference type="InterPro" id="IPR016181">
    <property type="entry name" value="Acyl_CoA_acyltransferase"/>
</dbReference>
<evidence type="ECO:0000313" key="4">
    <source>
        <dbReference type="EMBL" id="UPQ81796.1"/>
    </source>
</evidence>
<dbReference type="Proteomes" id="UP000831189">
    <property type="component" value="Chromosome"/>
</dbReference>
<dbReference type="SUPFAM" id="SSF55729">
    <property type="entry name" value="Acyl-CoA N-acyltransferases (Nat)"/>
    <property type="match status" value="1"/>
</dbReference>
<evidence type="ECO:0000313" key="5">
    <source>
        <dbReference type="Proteomes" id="UP000831189"/>
    </source>
</evidence>
<name>A0ABY4KLT7_9PSED</name>
<dbReference type="InterPro" id="IPR050832">
    <property type="entry name" value="Bact_Acetyltransf"/>
</dbReference>
<reference evidence="4 5" key="1">
    <citation type="submission" date="2022-04" db="EMBL/GenBank/DDBJ databases">
        <title>Pseudomonas knackmussii B09-2.</title>
        <authorList>
            <person name="Deng Y."/>
        </authorList>
    </citation>
    <scope>NUCLEOTIDE SEQUENCE [LARGE SCALE GENOMIC DNA]</scope>
    <source>
        <strain evidence="4 5">B09-2</strain>
    </source>
</reference>
<accession>A0ABY4KLT7</accession>
<evidence type="ECO:0000259" key="3">
    <source>
        <dbReference type="PROSITE" id="PS51186"/>
    </source>
</evidence>
<evidence type="ECO:0000256" key="2">
    <source>
        <dbReference type="ARBA" id="ARBA00023315"/>
    </source>
</evidence>
<keyword evidence="1" id="KW-0808">Transferase</keyword>
<dbReference type="CDD" id="cd04301">
    <property type="entry name" value="NAT_SF"/>
    <property type="match status" value="1"/>
</dbReference>
<dbReference type="PANTHER" id="PTHR43877">
    <property type="entry name" value="AMINOALKYLPHOSPHONATE N-ACETYLTRANSFERASE-RELATED-RELATED"/>
    <property type="match status" value="1"/>
</dbReference>
<dbReference type="Gene3D" id="3.40.630.30">
    <property type="match status" value="1"/>
</dbReference>
<dbReference type="Pfam" id="PF00583">
    <property type="entry name" value="Acetyltransf_1"/>
    <property type="match status" value="1"/>
</dbReference>
<evidence type="ECO:0000256" key="1">
    <source>
        <dbReference type="ARBA" id="ARBA00022679"/>
    </source>
</evidence>
<proteinExistence type="predicted"/>
<protein>
    <submittedName>
        <fullName evidence="4">GNAT family N-acetyltransferase</fullName>
    </submittedName>
</protein>
<keyword evidence="2" id="KW-0012">Acyltransferase</keyword>
<gene>
    <name evidence="4" type="ORF">M0M42_15450</name>
</gene>